<evidence type="ECO:0000259" key="6">
    <source>
        <dbReference type="PROSITE" id="PS51007"/>
    </source>
</evidence>
<dbReference type="InterPro" id="IPR051459">
    <property type="entry name" value="Cytochrome_c-type_DH"/>
</dbReference>
<proteinExistence type="predicted"/>
<keyword evidence="5" id="KW-0812">Transmembrane</keyword>
<sequence length="327" mass="36216">MKRTTKVLLAIAVFIVAGVFSTWIYLAFYLPRANPAPDIVIEATPARITRGQYIAHHVAVCMDCHSTKDWSKFAGPLSGGLGAGGERFGKEMGFPGTLYAPNITPFKLAGWTDGEILRAITTGVNKDGKALFPLMPYHHYGQMDQEDIYSIIAYIRTLRPINNEVPERVLDFPVSLLVNTMTAEAAFAPQPDTANRILYGKYLVNMSGCVDCHSQVEKGALIAGTEYGGGRDFQQPAGIVRSPNITPDHKTGIGGWSEQGFIQRFKQYADSSYKSPVMTEQMINTPMPWQMYAGMSEADLQAIYQYLRTVEPIQNAVQRYQLTGDQK</sequence>
<dbReference type="Gene3D" id="1.10.760.10">
    <property type="entry name" value="Cytochrome c-like domain"/>
    <property type="match status" value="2"/>
</dbReference>
<dbReference type="RefSeq" id="WP_114791019.1">
    <property type="nucleotide sequence ID" value="NZ_CP139960.1"/>
</dbReference>
<name>A0ABZ0W865_9BACT</name>
<feature type="transmembrane region" description="Helical" evidence="5">
    <location>
        <begin position="7"/>
        <end position="30"/>
    </location>
</feature>
<keyword evidence="1 4" id="KW-0349">Heme</keyword>
<keyword evidence="5" id="KW-0472">Membrane</keyword>
<dbReference type="InterPro" id="IPR009056">
    <property type="entry name" value="Cyt_c-like_dom"/>
</dbReference>
<feature type="domain" description="Cytochrome c" evidence="6">
    <location>
        <begin position="46"/>
        <end position="159"/>
    </location>
</feature>
<evidence type="ECO:0000256" key="2">
    <source>
        <dbReference type="ARBA" id="ARBA00022723"/>
    </source>
</evidence>
<organism evidence="7 8">
    <name type="scientific">Niabella yanshanensis</name>
    <dbReference type="NCBI Taxonomy" id="577386"/>
    <lineage>
        <taxon>Bacteria</taxon>
        <taxon>Pseudomonadati</taxon>
        <taxon>Bacteroidota</taxon>
        <taxon>Chitinophagia</taxon>
        <taxon>Chitinophagales</taxon>
        <taxon>Chitinophagaceae</taxon>
        <taxon>Niabella</taxon>
    </lineage>
</organism>
<dbReference type="InterPro" id="IPR036909">
    <property type="entry name" value="Cyt_c-like_dom_sf"/>
</dbReference>
<dbReference type="Proteomes" id="UP001325680">
    <property type="component" value="Chromosome"/>
</dbReference>
<feature type="domain" description="Cytochrome c" evidence="6">
    <location>
        <begin position="195"/>
        <end position="311"/>
    </location>
</feature>
<reference evidence="7 8" key="1">
    <citation type="submission" date="2023-12" db="EMBL/GenBank/DDBJ databases">
        <title>Genome sequencing and assembly of bacterial species from a model synthetic community.</title>
        <authorList>
            <person name="Hogle S.L."/>
        </authorList>
    </citation>
    <scope>NUCLEOTIDE SEQUENCE [LARGE SCALE GENOMIC DNA]</scope>
    <source>
        <strain evidence="7 8">HAMBI_3031</strain>
    </source>
</reference>
<keyword evidence="2 4" id="KW-0479">Metal-binding</keyword>
<dbReference type="EMBL" id="CP139960">
    <property type="protein sequence ID" value="WQD38246.1"/>
    <property type="molecule type" value="Genomic_DNA"/>
</dbReference>
<dbReference type="SUPFAM" id="SSF46626">
    <property type="entry name" value="Cytochrome c"/>
    <property type="match status" value="2"/>
</dbReference>
<evidence type="ECO:0000256" key="3">
    <source>
        <dbReference type="ARBA" id="ARBA00023004"/>
    </source>
</evidence>
<keyword evidence="3 4" id="KW-0408">Iron</keyword>
<keyword evidence="5" id="KW-1133">Transmembrane helix</keyword>
<dbReference type="PANTHER" id="PTHR35008:SF8">
    <property type="entry name" value="ALCOHOL DEHYDROGENASE CYTOCHROME C SUBUNIT"/>
    <property type="match status" value="1"/>
</dbReference>
<dbReference type="PROSITE" id="PS51007">
    <property type="entry name" value="CYTC"/>
    <property type="match status" value="2"/>
</dbReference>
<protein>
    <submittedName>
        <fullName evidence="7">C-type cytochrome</fullName>
    </submittedName>
</protein>
<gene>
    <name evidence="7" type="ORF">U0035_21480</name>
</gene>
<evidence type="ECO:0000256" key="1">
    <source>
        <dbReference type="ARBA" id="ARBA00022617"/>
    </source>
</evidence>
<accession>A0ABZ0W865</accession>
<evidence type="ECO:0000256" key="5">
    <source>
        <dbReference type="SAM" id="Phobius"/>
    </source>
</evidence>
<dbReference type="PANTHER" id="PTHR35008">
    <property type="entry name" value="BLL4482 PROTEIN-RELATED"/>
    <property type="match status" value="1"/>
</dbReference>
<keyword evidence="8" id="KW-1185">Reference proteome</keyword>
<evidence type="ECO:0000313" key="8">
    <source>
        <dbReference type="Proteomes" id="UP001325680"/>
    </source>
</evidence>
<evidence type="ECO:0000313" key="7">
    <source>
        <dbReference type="EMBL" id="WQD38246.1"/>
    </source>
</evidence>
<dbReference type="Pfam" id="PF00034">
    <property type="entry name" value="Cytochrom_C"/>
    <property type="match status" value="1"/>
</dbReference>
<evidence type="ECO:0000256" key="4">
    <source>
        <dbReference type="PROSITE-ProRule" id="PRU00433"/>
    </source>
</evidence>